<proteinExistence type="predicted"/>
<keyword evidence="3" id="KW-1185">Reference proteome</keyword>
<evidence type="ECO:0008006" key="4">
    <source>
        <dbReference type="Google" id="ProtNLM"/>
    </source>
</evidence>
<organism evidence="2 3">
    <name type="scientific">Molorchus minor</name>
    <dbReference type="NCBI Taxonomy" id="1323400"/>
    <lineage>
        <taxon>Eukaryota</taxon>
        <taxon>Metazoa</taxon>
        <taxon>Ecdysozoa</taxon>
        <taxon>Arthropoda</taxon>
        <taxon>Hexapoda</taxon>
        <taxon>Insecta</taxon>
        <taxon>Pterygota</taxon>
        <taxon>Neoptera</taxon>
        <taxon>Endopterygota</taxon>
        <taxon>Coleoptera</taxon>
        <taxon>Polyphaga</taxon>
        <taxon>Cucujiformia</taxon>
        <taxon>Chrysomeloidea</taxon>
        <taxon>Cerambycidae</taxon>
        <taxon>Lamiinae</taxon>
        <taxon>Monochamini</taxon>
        <taxon>Molorchus</taxon>
    </lineage>
</organism>
<dbReference type="Gene3D" id="3.20.20.370">
    <property type="entry name" value="Glycoside hydrolase/deacetylase"/>
    <property type="match status" value="3"/>
</dbReference>
<dbReference type="InterPro" id="IPR011330">
    <property type="entry name" value="Glyco_hydro/deAcase_b/a-brl"/>
</dbReference>
<dbReference type="PANTHER" id="PTHR45985">
    <property type="match status" value="1"/>
</dbReference>
<keyword evidence="1" id="KW-0732">Signal</keyword>
<sequence>MNSITVVLAVCISAALALPSFPSFQFGESGVVASNCTADVCKIENGCRCASSINPLPSDQTAPQLITLTFDEAVTDDLYDSYWIPLLGERVNPDGRRIGATFFVPHEYTNYQKVNDLYNRGFEIAVHSITKNPLQSYWREASEQLLEEEFGGQKTIISKFANIPTEDVIGARTPQFQLAGNATIEAYQKSGLTYDNSWPTLHSRPLFPYTLDYLTEQQCTLGFECPNEAFDGFWVIPILDLVGQENNECNALASCITRCRRLWKCQISYNRGLGPPREPWAPFCDSKPYGTLAIVPLVLVKTLGPRIDSRPHFGAPEPYSTLPESRLNRYYSGTTEEIAQWIITEIERVRSSTRAPITLLVGSNWFTGTANSWEGLNQALDTLTTYDDVFLVSQRQVLDWVRNPVPASSFETAVYNRSSECNTYRCLLRLEVDYTDRYMDTCVPCPATYPWIGNPDVGKVFKMKFLVFITICIGVALASPFVVYEEGVPAEPCTQDVCKLENGCRCASSQSPLSGDQTAPQLISLTFDEAVTDDIYNNYWEPLLFSRENPDGKPIGATFFVPHEYTDYQRVNDLYNYGFEIGVHSITKNPLQSYWRGADENLLEQEFSGQKEILVKFANIPEEDIVGVRTPQLQLAENATITAYTKSGLVYDSSWPTLPDHPLYPYTLDYLSSQQCLLGSKCPNESFAGFWVLPILDLNGQDKECNTLASCDVNGTADEIADWLLKEIDNVRSSTKVPITLLVNSYWFNGTENSWEGFNKALDTLTTYSDVFLVSQKQVLDWMKNPVSLENFATDDPERNANCNAYSCKLKISGSDKERYMNSCVPCPESYPWLGNPDGDAV</sequence>
<protein>
    <recommendedName>
        <fullName evidence="4">NodB homology domain-containing protein</fullName>
    </recommendedName>
</protein>
<evidence type="ECO:0000313" key="2">
    <source>
        <dbReference type="EMBL" id="KAJ8968879.1"/>
    </source>
</evidence>
<accession>A0ABQ9IY72</accession>
<feature type="signal peptide" evidence="1">
    <location>
        <begin position="1"/>
        <end position="17"/>
    </location>
</feature>
<dbReference type="InterPro" id="IPR052740">
    <property type="entry name" value="CE4"/>
</dbReference>
<reference evidence="2" key="1">
    <citation type="journal article" date="2023" name="Insect Mol. Biol.">
        <title>Genome sequencing provides insights into the evolution of gene families encoding plant cell wall-degrading enzymes in longhorned beetles.</title>
        <authorList>
            <person name="Shin N.R."/>
            <person name="Okamura Y."/>
            <person name="Kirsch R."/>
            <person name="Pauchet Y."/>
        </authorList>
    </citation>
    <scope>NUCLEOTIDE SEQUENCE</scope>
    <source>
        <strain evidence="2">MMC_N1</strain>
    </source>
</reference>
<evidence type="ECO:0000256" key="1">
    <source>
        <dbReference type="SAM" id="SignalP"/>
    </source>
</evidence>
<dbReference type="SUPFAM" id="SSF88713">
    <property type="entry name" value="Glycoside hydrolase/deacetylase"/>
    <property type="match status" value="2"/>
</dbReference>
<feature type="chain" id="PRO_5045356962" description="NodB homology domain-containing protein" evidence="1">
    <location>
        <begin position="18"/>
        <end position="842"/>
    </location>
</feature>
<evidence type="ECO:0000313" key="3">
    <source>
        <dbReference type="Proteomes" id="UP001162164"/>
    </source>
</evidence>
<dbReference type="EMBL" id="JAPWTJ010001913">
    <property type="protein sequence ID" value="KAJ8968879.1"/>
    <property type="molecule type" value="Genomic_DNA"/>
</dbReference>
<name>A0ABQ9IY72_9CUCU</name>
<dbReference type="Proteomes" id="UP001162164">
    <property type="component" value="Unassembled WGS sequence"/>
</dbReference>
<dbReference type="PANTHER" id="PTHR45985:SF8">
    <property type="entry name" value="CHITIN DEACETYLASE-LIKE 9, ISOFORM A"/>
    <property type="match status" value="1"/>
</dbReference>
<gene>
    <name evidence="2" type="ORF">NQ317_018882</name>
</gene>
<comment type="caution">
    <text evidence="2">The sequence shown here is derived from an EMBL/GenBank/DDBJ whole genome shotgun (WGS) entry which is preliminary data.</text>
</comment>